<proteinExistence type="inferred from homology"/>
<feature type="compositionally biased region" description="Polar residues" evidence="9">
    <location>
        <begin position="25"/>
        <end position="41"/>
    </location>
</feature>
<name>A0AAN6MT68_9PEZI</name>
<dbReference type="SMART" id="SM00338">
    <property type="entry name" value="BRLZ"/>
    <property type="match status" value="1"/>
</dbReference>
<evidence type="ECO:0000313" key="12">
    <source>
        <dbReference type="Proteomes" id="UP001303889"/>
    </source>
</evidence>
<comment type="similarity">
    <text evidence="3">Belongs to the bZIP family.</text>
</comment>
<dbReference type="GO" id="GO:0001228">
    <property type="term" value="F:DNA-binding transcription activator activity, RNA polymerase II-specific"/>
    <property type="evidence" value="ECO:0007669"/>
    <property type="project" value="TreeGrafter"/>
</dbReference>
<evidence type="ECO:0000313" key="11">
    <source>
        <dbReference type="EMBL" id="KAK3906195.1"/>
    </source>
</evidence>
<protein>
    <recommendedName>
        <fullName evidence="8">Putative transcription factor kapC</fullName>
    </recommendedName>
</protein>
<dbReference type="GO" id="GO:0000976">
    <property type="term" value="F:transcription cis-regulatory region binding"/>
    <property type="evidence" value="ECO:0007669"/>
    <property type="project" value="InterPro"/>
</dbReference>
<dbReference type="SUPFAM" id="SSF57959">
    <property type="entry name" value="Leucine zipper domain"/>
    <property type="match status" value="1"/>
</dbReference>
<evidence type="ECO:0000256" key="3">
    <source>
        <dbReference type="ARBA" id="ARBA00007163"/>
    </source>
</evidence>
<dbReference type="PROSITE" id="PS00036">
    <property type="entry name" value="BZIP_BASIC"/>
    <property type="match status" value="1"/>
</dbReference>
<evidence type="ECO:0000256" key="9">
    <source>
        <dbReference type="SAM" id="MobiDB-lite"/>
    </source>
</evidence>
<reference evidence="11" key="2">
    <citation type="submission" date="2023-05" db="EMBL/GenBank/DDBJ databases">
        <authorList>
            <consortium name="Lawrence Berkeley National Laboratory"/>
            <person name="Steindorff A."/>
            <person name="Hensen N."/>
            <person name="Bonometti L."/>
            <person name="Westerberg I."/>
            <person name="Brannstrom I.O."/>
            <person name="Guillou S."/>
            <person name="Cros-Aarteil S."/>
            <person name="Calhoun S."/>
            <person name="Haridas S."/>
            <person name="Kuo A."/>
            <person name="Mondo S."/>
            <person name="Pangilinan J."/>
            <person name="Riley R."/>
            <person name="Labutti K."/>
            <person name="Andreopoulos B."/>
            <person name="Lipzen A."/>
            <person name="Chen C."/>
            <person name="Yanf M."/>
            <person name="Daum C."/>
            <person name="Ng V."/>
            <person name="Clum A."/>
            <person name="Ohm R."/>
            <person name="Martin F."/>
            <person name="Silar P."/>
            <person name="Natvig D."/>
            <person name="Lalanne C."/>
            <person name="Gautier V."/>
            <person name="Ament-Velasquez S.L."/>
            <person name="Kruys A."/>
            <person name="Hutchinson M.I."/>
            <person name="Powell A.J."/>
            <person name="Barry K."/>
            <person name="Miller A.N."/>
            <person name="Grigoriev I.V."/>
            <person name="Debuchy R."/>
            <person name="Gladieux P."/>
            <person name="Thoren M.H."/>
            <person name="Johannesson H."/>
        </authorList>
    </citation>
    <scope>NUCLEOTIDE SEQUENCE</scope>
    <source>
        <strain evidence="11">CBS 103.79</strain>
    </source>
</reference>
<dbReference type="Pfam" id="PF00170">
    <property type="entry name" value="bZIP_1"/>
    <property type="match status" value="1"/>
</dbReference>
<dbReference type="Proteomes" id="UP001303889">
    <property type="component" value="Unassembled WGS sequence"/>
</dbReference>
<keyword evidence="6" id="KW-0804">Transcription</keyword>
<dbReference type="Gene3D" id="1.20.5.170">
    <property type="match status" value="1"/>
</dbReference>
<accession>A0AAN6MT68</accession>
<evidence type="ECO:0000256" key="4">
    <source>
        <dbReference type="ARBA" id="ARBA00023015"/>
    </source>
</evidence>
<comment type="caution">
    <text evidence="11">The sequence shown here is derived from an EMBL/GenBank/DDBJ whole genome shotgun (WGS) entry which is preliminary data.</text>
</comment>
<dbReference type="CDD" id="cd14688">
    <property type="entry name" value="bZIP_YAP"/>
    <property type="match status" value="1"/>
</dbReference>
<feature type="domain" description="BZIP" evidence="10">
    <location>
        <begin position="88"/>
        <end position="103"/>
    </location>
</feature>
<evidence type="ECO:0000256" key="2">
    <source>
        <dbReference type="ARBA" id="ARBA00004123"/>
    </source>
</evidence>
<dbReference type="GO" id="GO:0090575">
    <property type="term" value="C:RNA polymerase II transcription regulator complex"/>
    <property type="evidence" value="ECO:0007669"/>
    <property type="project" value="TreeGrafter"/>
</dbReference>
<evidence type="ECO:0000256" key="8">
    <source>
        <dbReference type="ARBA" id="ARBA00044067"/>
    </source>
</evidence>
<organism evidence="11 12">
    <name type="scientific">Staphylotrichum tortipilum</name>
    <dbReference type="NCBI Taxonomy" id="2831512"/>
    <lineage>
        <taxon>Eukaryota</taxon>
        <taxon>Fungi</taxon>
        <taxon>Dikarya</taxon>
        <taxon>Ascomycota</taxon>
        <taxon>Pezizomycotina</taxon>
        <taxon>Sordariomycetes</taxon>
        <taxon>Sordariomycetidae</taxon>
        <taxon>Sordariales</taxon>
        <taxon>Chaetomiaceae</taxon>
        <taxon>Staphylotrichum</taxon>
    </lineage>
</organism>
<keyword evidence="12" id="KW-1185">Reference proteome</keyword>
<evidence type="ECO:0000259" key="10">
    <source>
        <dbReference type="PROSITE" id="PS00036"/>
    </source>
</evidence>
<feature type="region of interest" description="Disordered" evidence="9">
    <location>
        <begin position="1"/>
        <end position="105"/>
    </location>
</feature>
<dbReference type="PANTHER" id="PTHR40621">
    <property type="entry name" value="TRANSCRIPTION FACTOR KAPC-RELATED"/>
    <property type="match status" value="1"/>
</dbReference>
<sequence length="198" mass="21862">MEDLGSYVDFPSPPNSMYYVYGDNEQYSSESQSPNNSTYDPTSAGDGSRYPSPGHEDGEADSTEQRKPAAKRKRENRYKNAPPAVLSRRRAQNRASQRAYRERKDQRIKDLEQLLDDAKQRNDVLSQAYAALHAEYVTLKTSQLTDQAYHSSQYDVAAAYGPGANGHGMGLGTGGHGDGLDMDVFVYQDMTAAGGYTL</sequence>
<reference evidence="11" key="1">
    <citation type="journal article" date="2023" name="Mol. Phylogenet. Evol.">
        <title>Genome-scale phylogeny and comparative genomics of the fungal order Sordariales.</title>
        <authorList>
            <person name="Hensen N."/>
            <person name="Bonometti L."/>
            <person name="Westerberg I."/>
            <person name="Brannstrom I.O."/>
            <person name="Guillou S."/>
            <person name="Cros-Aarteil S."/>
            <person name="Calhoun S."/>
            <person name="Haridas S."/>
            <person name="Kuo A."/>
            <person name="Mondo S."/>
            <person name="Pangilinan J."/>
            <person name="Riley R."/>
            <person name="LaButti K."/>
            <person name="Andreopoulos B."/>
            <person name="Lipzen A."/>
            <person name="Chen C."/>
            <person name="Yan M."/>
            <person name="Daum C."/>
            <person name="Ng V."/>
            <person name="Clum A."/>
            <person name="Steindorff A."/>
            <person name="Ohm R.A."/>
            <person name="Martin F."/>
            <person name="Silar P."/>
            <person name="Natvig D.O."/>
            <person name="Lalanne C."/>
            <person name="Gautier V."/>
            <person name="Ament-Velasquez S.L."/>
            <person name="Kruys A."/>
            <person name="Hutchinson M.I."/>
            <person name="Powell A.J."/>
            <person name="Barry K."/>
            <person name="Miller A.N."/>
            <person name="Grigoriev I.V."/>
            <person name="Debuchy R."/>
            <person name="Gladieux P."/>
            <person name="Hiltunen Thoren M."/>
            <person name="Johannesson H."/>
        </authorList>
    </citation>
    <scope>NUCLEOTIDE SEQUENCE</scope>
    <source>
        <strain evidence="11">CBS 103.79</strain>
    </source>
</reference>
<keyword evidence="7" id="KW-0539">Nucleus</keyword>
<dbReference type="InterPro" id="IPR050936">
    <property type="entry name" value="AP-1-like"/>
</dbReference>
<gene>
    <name evidence="11" type="ORF">C8A05DRAFT_40996</name>
</gene>
<keyword evidence="5" id="KW-0238">DNA-binding</keyword>
<comment type="subcellular location">
    <subcellularLocation>
        <location evidence="2">Nucleus</location>
    </subcellularLocation>
</comment>
<evidence type="ECO:0000256" key="7">
    <source>
        <dbReference type="ARBA" id="ARBA00023242"/>
    </source>
</evidence>
<evidence type="ECO:0000256" key="5">
    <source>
        <dbReference type="ARBA" id="ARBA00023125"/>
    </source>
</evidence>
<dbReference type="EMBL" id="MU855334">
    <property type="protein sequence ID" value="KAK3906195.1"/>
    <property type="molecule type" value="Genomic_DNA"/>
</dbReference>
<evidence type="ECO:0000256" key="6">
    <source>
        <dbReference type="ARBA" id="ARBA00023163"/>
    </source>
</evidence>
<dbReference type="PANTHER" id="PTHR40621:SF11">
    <property type="entry name" value="TRANSCRIPTION FACTOR KAPC-RELATED"/>
    <property type="match status" value="1"/>
</dbReference>
<dbReference type="InterPro" id="IPR046347">
    <property type="entry name" value="bZIP_sf"/>
</dbReference>
<keyword evidence="4" id="KW-0805">Transcription regulation</keyword>
<evidence type="ECO:0000256" key="1">
    <source>
        <dbReference type="ARBA" id="ARBA00004049"/>
    </source>
</evidence>
<dbReference type="InterPro" id="IPR004827">
    <property type="entry name" value="bZIP"/>
</dbReference>
<dbReference type="AlphaFoldDB" id="A0AAN6MT68"/>
<comment type="function">
    <text evidence="1">Putative transcription factor.</text>
</comment>